<dbReference type="Proteomes" id="UP000216024">
    <property type="component" value="Unassembled WGS sequence"/>
</dbReference>
<dbReference type="OrthoDB" id="9766758at2"/>
<reference evidence="6 7" key="1">
    <citation type="submission" date="2017-06" db="EMBL/GenBank/DDBJ databases">
        <title>Draft genome sequence of anaerobic fermentative bacterium Anaeromicrobium sediminis DY2726D isolated from West Pacific Ocean sediments.</title>
        <authorList>
            <person name="Zeng X."/>
        </authorList>
    </citation>
    <scope>NUCLEOTIDE SEQUENCE [LARGE SCALE GENOMIC DNA]</scope>
    <source>
        <strain evidence="6 7">DY2726D</strain>
    </source>
</reference>
<proteinExistence type="inferred from homology"/>
<evidence type="ECO:0000256" key="4">
    <source>
        <dbReference type="SAM" id="Coils"/>
    </source>
</evidence>
<evidence type="ECO:0000256" key="1">
    <source>
        <dbReference type="ARBA" id="ARBA00008520"/>
    </source>
</evidence>
<feature type="coiled-coil region" evidence="4">
    <location>
        <begin position="422"/>
        <end position="449"/>
    </location>
</feature>
<sequence length="452" mass="52360">MVGLSGKGRSYFVSILIFILILFIIIGPFYFIYVKEQIKNNTIKKEEYSFKGVISFWDYPKTNTQTGSRYGWILKKIKRFEKENPGVYIEFKPLSRKTGHMLLDTAVDTKTYPDIAPVATDMRIISKGLLENVDKFMTEEEVKQYKTDAIKAVKCKGKIWGFPYTMSTYNLLLNVEMFNERGIEIPKEGNWTYDEFVETLKKLTVDENDDGKMDYYGFNAYIGVNDYSLWGILLSDGGEVFNNKGEYIFNDSKAISGVKRIVDLKNKYKVVPDDFGESSEIEAWKSFYKDKKIGVYPAGTWAVNTLTKAYESGEGFEFEVANYPTGNREKTISAAKVTSAYGIFKQEDEEKLKMCVKFLKFLSKDEYQRSLNEVGVFPVKKDIEKIYTGNAKMDFVEQNLKYTKNISNPNWNITQEYFYSQLRQILLKNKNVKEALDQAKNKIDTYRSIKKE</sequence>
<keyword evidence="5" id="KW-0812">Transmembrane</keyword>
<dbReference type="PANTHER" id="PTHR30061:SF50">
    <property type="entry name" value="MALTOSE_MALTODEXTRIN-BINDING PERIPLASMIC PROTEIN"/>
    <property type="match status" value="1"/>
</dbReference>
<comment type="caution">
    <text evidence="6">The sequence shown here is derived from an EMBL/GenBank/DDBJ whole genome shotgun (WGS) entry which is preliminary data.</text>
</comment>
<protein>
    <recommendedName>
        <fullName evidence="8">Sugar ABC transporter substrate-binding protein</fullName>
    </recommendedName>
</protein>
<keyword evidence="7" id="KW-1185">Reference proteome</keyword>
<gene>
    <name evidence="6" type="ORF">CCE28_16820</name>
</gene>
<dbReference type="Gene3D" id="3.40.190.10">
    <property type="entry name" value="Periplasmic binding protein-like II"/>
    <property type="match status" value="1"/>
</dbReference>
<evidence type="ECO:0000256" key="5">
    <source>
        <dbReference type="SAM" id="Phobius"/>
    </source>
</evidence>
<evidence type="ECO:0000313" key="6">
    <source>
        <dbReference type="EMBL" id="PAB58137.1"/>
    </source>
</evidence>
<dbReference type="GO" id="GO:1901982">
    <property type="term" value="F:maltose binding"/>
    <property type="evidence" value="ECO:0007669"/>
    <property type="project" value="TreeGrafter"/>
</dbReference>
<keyword evidence="5" id="KW-1133">Transmembrane helix</keyword>
<dbReference type="InterPro" id="IPR006059">
    <property type="entry name" value="SBP"/>
</dbReference>
<name>A0A267MFA4_9FIRM</name>
<evidence type="ECO:0008006" key="8">
    <source>
        <dbReference type="Google" id="ProtNLM"/>
    </source>
</evidence>
<dbReference type="EMBL" id="NIBG01000019">
    <property type="protein sequence ID" value="PAB58137.1"/>
    <property type="molecule type" value="Genomic_DNA"/>
</dbReference>
<keyword evidence="3" id="KW-0732">Signal</keyword>
<keyword evidence="4" id="KW-0175">Coiled coil</keyword>
<dbReference type="GO" id="GO:0042956">
    <property type="term" value="P:maltodextrin transmembrane transport"/>
    <property type="evidence" value="ECO:0007669"/>
    <property type="project" value="TreeGrafter"/>
</dbReference>
<keyword evidence="2" id="KW-0813">Transport</keyword>
<dbReference type="Pfam" id="PF13416">
    <property type="entry name" value="SBP_bac_8"/>
    <property type="match status" value="1"/>
</dbReference>
<dbReference type="SUPFAM" id="SSF53850">
    <property type="entry name" value="Periplasmic binding protein-like II"/>
    <property type="match status" value="1"/>
</dbReference>
<evidence type="ECO:0000313" key="7">
    <source>
        <dbReference type="Proteomes" id="UP000216024"/>
    </source>
</evidence>
<dbReference type="GO" id="GO:0055052">
    <property type="term" value="C:ATP-binding cassette (ABC) transporter complex, substrate-binding subunit-containing"/>
    <property type="evidence" value="ECO:0007669"/>
    <property type="project" value="TreeGrafter"/>
</dbReference>
<accession>A0A267MFA4</accession>
<comment type="similarity">
    <text evidence="1">Belongs to the bacterial solute-binding protein 1 family.</text>
</comment>
<dbReference type="AlphaFoldDB" id="A0A267MFA4"/>
<organism evidence="6 7">
    <name type="scientific">Anaeromicrobium sediminis</name>
    <dbReference type="NCBI Taxonomy" id="1478221"/>
    <lineage>
        <taxon>Bacteria</taxon>
        <taxon>Bacillati</taxon>
        <taxon>Bacillota</taxon>
        <taxon>Clostridia</taxon>
        <taxon>Peptostreptococcales</taxon>
        <taxon>Thermotaleaceae</taxon>
        <taxon>Anaeromicrobium</taxon>
    </lineage>
</organism>
<dbReference type="GO" id="GO:0015768">
    <property type="term" value="P:maltose transport"/>
    <property type="evidence" value="ECO:0007669"/>
    <property type="project" value="TreeGrafter"/>
</dbReference>
<evidence type="ECO:0000256" key="2">
    <source>
        <dbReference type="ARBA" id="ARBA00022448"/>
    </source>
</evidence>
<keyword evidence="5" id="KW-0472">Membrane</keyword>
<feature type="transmembrane region" description="Helical" evidence="5">
    <location>
        <begin position="12"/>
        <end position="33"/>
    </location>
</feature>
<evidence type="ECO:0000256" key="3">
    <source>
        <dbReference type="ARBA" id="ARBA00022729"/>
    </source>
</evidence>
<dbReference type="PANTHER" id="PTHR30061">
    <property type="entry name" value="MALTOSE-BINDING PERIPLASMIC PROTEIN"/>
    <property type="match status" value="1"/>
</dbReference>